<name>A0A9W9GDV4_9EURO</name>
<dbReference type="GO" id="GO:0000981">
    <property type="term" value="F:DNA-binding transcription factor activity, RNA polymerase II-specific"/>
    <property type="evidence" value="ECO:0007669"/>
    <property type="project" value="InterPro"/>
</dbReference>
<keyword evidence="4" id="KW-0804">Transcription</keyword>
<evidence type="ECO:0000256" key="3">
    <source>
        <dbReference type="ARBA" id="ARBA00023015"/>
    </source>
</evidence>
<evidence type="ECO:0000313" key="8">
    <source>
        <dbReference type="EMBL" id="KAJ5116797.1"/>
    </source>
</evidence>
<protein>
    <recommendedName>
        <fullName evidence="7">Xylanolytic transcriptional activator regulatory domain-containing protein</fullName>
    </recommendedName>
</protein>
<accession>A0A9W9GDV4</accession>
<evidence type="ECO:0000313" key="9">
    <source>
        <dbReference type="Proteomes" id="UP001149165"/>
    </source>
</evidence>
<evidence type="ECO:0000259" key="7">
    <source>
        <dbReference type="Pfam" id="PF04082"/>
    </source>
</evidence>
<dbReference type="InterPro" id="IPR007219">
    <property type="entry name" value="XnlR_reg_dom"/>
</dbReference>
<organism evidence="8 9">
    <name type="scientific">Penicillium angulare</name>
    <dbReference type="NCBI Taxonomy" id="116970"/>
    <lineage>
        <taxon>Eukaryota</taxon>
        <taxon>Fungi</taxon>
        <taxon>Dikarya</taxon>
        <taxon>Ascomycota</taxon>
        <taxon>Pezizomycotina</taxon>
        <taxon>Eurotiomycetes</taxon>
        <taxon>Eurotiomycetidae</taxon>
        <taxon>Eurotiales</taxon>
        <taxon>Aspergillaceae</taxon>
        <taxon>Penicillium</taxon>
    </lineage>
</organism>
<keyword evidence="3" id="KW-0805">Transcription regulation</keyword>
<proteinExistence type="predicted"/>
<keyword evidence="5" id="KW-0539">Nucleus</keyword>
<reference evidence="8" key="1">
    <citation type="submission" date="2022-11" db="EMBL/GenBank/DDBJ databases">
        <authorList>
            <person name="Petersen C."/>
        </authorList>
    </citation>
    <scope>NUCLEOTIDE SEQUENCE</scope>
    <source>
        <strain evidence="8">IBT 30069</strain>
    </source>
</reference>
<keyword evidence="2" id="KW-0479">Metal-binding</keyword>
<reference evidence="8" key="2">
    <citation type="journal article" date="2023" name="IMA Fungus">
        <title>Comparative genomic study of the Penicillium genus elucidates a diverse pangenome and 15 lateral gene transfer events.</title>
        <authorList>
            <person name="Petersen C."/>
            <person name="Sorensen T."/>
            <person name="Nielsen M.R."/>
            <person name="Sondergaard T.E."/>
            <person name="Sorensen J.L."/>
            <person name="Fitzpatrick D.A."/>
            <person name="Frisvad J.C."/>
            <person name="Nielsen K.L."/>
        </authorList>
    </citation>
    <scope>NUCLEOTIDE SEQUENCE</scope>
    <source>
        <strain evidence="8">IBT 30069</strain>
    </source>
</reference>
<dbReference type="CDD" id="cd12148">
    <property type="entry name" value="fungal_TF_MHR"/>
    <property type="match status" value="1"/>
</dbReference>
<evidence type="ECO:0000256" key="4">
    <source>
        <dbReference type="ARBA" id="ARBA00023163"/>
    </source>
</evidence>
<evidence type="ECO:0000256" key="6">
    <source>
        <dbReference type="SAM" id="MobiDB-lite"/>
    </source>
</evidence>
<evidence type="ECO:0000256" key="5">
    <source>
        <dbReference type="ARBA" id="ARBA00023242"/>
    </source>
</evidence>
<evidence type="ECO:0000256" key="1">
    <source>
        <dbReference type="ARBA" id="ARBA00004123"/>
    </source>
</evidence>
<comment type="subcellular location">
    <subcellularLocation>
        <location evidence="1">Nucleus</location>
    </subcellularLocation>
</comment>
<dbReference type="GO" id="GO:0008270">
    <property type="term" value="F:zinc ion binding"/>
    <property type="evidence" value="ECO:0007669"/>
    <property type="project" value="InterPro"/>
</dbReference>
<dbReference type="EMBL" id="JAPQKH010000001">
    <property type="protein sequence ID" value="KAJ5116797.1"/>
    <property type="molecule type" value="Genomic_DNA"/>
</dbReference>
<dbReference type="GO" id="GO:0003677">
    <property type="term" value="F:DNA binding"/>
    <property type="evidence" value="ECO:0007669"/>
    <property type="project" value="InterPro"/>
</dbReference>
<dbReference type="PANTHER" id="PTHR47338">
    <property type="entry name" value="ZN(II)2CYS6 TRANSCRIPTION FACTOR (EUROFUNG)-RELATED"/>
    <property type="match status" value="1"/>
</dbReference>
<feature type="compositionally biased region" description="Basic and acidic residues" evidence="6">
    <location>
        <begin position="567"/>
        <end position="585"/>
    </location>
</feature>
<dbReference type="Pfam" id="PF04082">
    <property type="entry name" value="Fungal_trans"/>
    <property type="match status" value="1"/>
</dbReference>
<gene>
    <name evidence="8" type="ORF">N7456_001145</name>
</gene>
<sequence length="668" mass="73638">MLAVSGTEDVVVSIQSAHDVEDSARPVAILFLRIVGVHGAHVYPLSEAVSRPTAAIADETPDPVSRRGIFSVPVSDTPTRNHPPIDNDNVDDTFTSLATGTPVLSDSYPTQLRTMSSVTTQPTNASKSSPLPPVSLGLSLLEIYFTRVYNANLLFHKPLIFQSYLAGELNGSLLRAMLSLATIFLHPINSDDSEETSDTPGSQIELNILSPYQPYGIPWANAAWKEAMLSIRKEPTLVTIQTLVCLQLYWFCVGQPCRANICLALAYHCCHLAGYSKKKPEGTDNSDYKMESELGRRCFWASWASMCIVMEPEPYVQCAWEQAAMVPLPGCISSGGGFILIEKMDENWHSSPVNPINDEKDFGVETCFIKMMGVWAKIQLLCKDYTSSSVAQNFDYSQKLSRLATSLFEDTYPPRVSDRRAFNPPGTHSLKLVHDTLYRQCQITIHSMIVPLFSGIPTDPSINLETQREAAETVIKHADVFQCLLEPYLSGRNHVSFLSPLVGYAAFVAAIVLLATEVSCRGKGVDILPAQWETLRSALETDLQHRAALKSTEPQRSQPTTRGNTQRADEAPGSHMRDTNGRHGQLESSMMDMGQETFEPERPNPVSSNGGFIQASNDMGLDDDSLISHVDLPHDYEWYSLSFADSGIEQFAGLEPTSLFQQGWGAFG</sequence>
<dbReference type="GO" id="GO:0005634">
    <property type="term" value="C:nucleus"/>
    <property type="evidence" value="ECO:0007669"/>
    <property type="project" value="UniProtKB-SubCell"/>
</dbReference>
<dbReference type="PANTHER" id="PTHR47338:SF5">
    <property type="entry name" value="ZN(II)2CYS6 TRANSCRIPTION FACTOR (EUROFUNG)"/>
    <property type="match status" value="1"/>
</dbReference>
<dbReference type="GO" id="GO:0006351">
    <property type="term" value="P:DNA-templated transcription"/>
    <property type="evidence" value="ECO:0007669"/>
    <property type="project" value="InterPro"/>
</dbReference>
<evidence type="ECO:0000256" key="2">
    <source>
        <dbReference type="ARBA" id="ARBA00022723"/>
    </source>
</evidence>
<keyword evidence="9" id="KW-1185">Reference proteome</keyword>
<dbReference type="OrthoDB" id="309640at2759"/>
<feature type="compositionally biased region" description="Polar residues" evidence="6">
    <location>
        <begin position="552"/>
        <end position="566"/>
    </location>
</feature>
<feature type="region of interest" description="Disordered" evidence="6">
    <location>
        <begin position="547"/>
        <end position="586"/>
    </location>
</feature>
<dbReference type="Proteomes" id="UP001149165">
    <property type="component" value="Unassembled WGS sequence"/>
</dbReference>
<feature type="domain" description="Xylanolytic transcriptional activator regulatory" evidence="7">
    <location>
        <begin position="141"/>
        <end position="303"/>
    </location>
</feature>
<comment type="caution">
    <text evidence="8">The sequence shown here is derived from an EMBL/GenBank/DDBJ whole genome shotgun (WGS) entry which is preliminary data.</text>
</comment>
<dbReference type="InterPro" id="IPR050815">
    <property type="entry name" value="TF_fung"/>
</dbReference>
<dbReference type="AlphaFoldDB" id="A0A9W9GDV4"/>